<dbReference type="PROSITE" id="PS51186">
    <property type="entry name" value="GNAT"/>
    <property type="match status" value="1"/>
</dbReference>
<name>A0A5D9C4T5_9SPHN</name>
<gene>
    <name evidence="2" type="ORF">FYJ91_17405</name>
</gene>
<reference evidence="2 3" key="1">
    <citation type="submission" date="2019-08" db="EMBL/GenBank/DDBJ databases">
        <authorList>
            <person name="Wang G."/>
            <person name="Xu Z."/>
        </authorList>
    </citation>
    <scope>NUCLEOTIDE SEQUENCE [LARGE SCALE GENOMIC DNA]</scope>
    <source>
        <strain evidence="2 3">ZX</strain>
    </source>
</reference>
<dbReference type="Proteomes" id="UP000322077">
    <property type="component" value="Unassembled WGS sequence"/>
</dbReference>
<proteinExistence type="predicted"/>
<evidence type="ECO:0000259" key="1">
    <source>
        <dbReference type="PROSITE" id="PS51186"/>
    </source>
</evidence>
<feature type="domain" description="N-acetyltransferase" evidence="1">
    <location>
        <begin position="45"/>
        <end position="207"/>
    </location>
</feature>
<evidence type="ECO:0000313" key="2">
    <source>
        <dbReference type="EMBL" id="TZG25041.1"/>
    </source>
</evidence>
<organism evidence="2 3">
    <name type="scientific">Sphingomonas montanisoli</name>
    <dbReference type="NCBI Taxonomy" id="2606412"/>
    <lineage>
        <taxon>Bacteria</taxon>
        <taxon>Pseudomonadati</taxon>
        <taxon>Pseudomonadota</taxon>
        <taxon>Alphaproteobacteria</taxon>
        <taxon>Sphingomonadales</taxon>
        <taxon>Sphingomonadaceae</taxon>
        <taxon>Sphingomonas</taxon>
    </lineage>
</organism>
<accession>A0A5D9C4T5</accession>
<keyword evidence="3" id="KW-1185">Reference proteome</keyword>
<keyword evidence="2" id="KW-0808">Transferase</keyword>
<dbReference type="Pfam" id="PF13302">
    <property type="entry name" value="Acetyltransf_3"/>
    <property type="match status" value="1"/>
</dbReference>
<comment type="caution">
    <text evidence="2">The sequence shown here is derived from an EMBL/GenBank/DDBJ whole genome shotgun (WGS) entry which is preliminary data.</text>
</comment>
<dbReference type="InterPro" id="IPR016181">
    <property type="entry name" value="Acyl_CoA_acyltransferase"/>
</dbReference>
<dbReference type="EMBL" id="VTOU01000004">
    <property type="protein sequence ID" value="TZG25041.1"/>
    <property type="molecule type" value="Genomic_DNA"/>
</dbReference>
<dbReference type="GO" id="GO:0016747">
    <property type="term" value="F:acyltransferase activity, transferring groups other than amino-acyl groups"/>
    <property type="evidence" value="ECO:0007669"/>
    <property type="project" value="InterPro"/>
</dbReference>
<dbReference type="Gene3D" id="3.40.630.30">
    <property type="match status" value="1"/>
</dbReference>
<dbReference type="SUPFAM" id="SSF55729">
    <property type="entry name" value="Acyl-CoA N-acyltransferases (Nat)"/>
    <property type="match status" value="1"/>
</dbReference>
<dbReference type="PANTHER" id="PTHR43792:SF16">
    <property type="entry name" value="N-ACETYLTRANSFERASE DOMAIN-CONTAINING PROTEIN"/>
    <property type="match status" value="1"/>
</dbReference>
<evidence type="ECO:0000313" key="3">
    <source>
        <dbReference type="Proteomes" id="UP000322077"/>
    </source>
</evidence>
<dbReference type="InterPro" id="IPR000182">
    <property type="entry name" value="GNAT_dom"/>
</dbReference>
<protein>
    <submittedName>
        <fullName evidence="2">GNAT family N-acetyltransferase</fullName>
    </submittedName>
</protein>
<dbReference type="AlphaFoldDB" id="A0A5D9C4T5"/>
<dbReference type="InterPro" id="IPR051531">
    <property type="entry name" value="N-acetyltransferase"/>
</dbReference>
<sequence length="207" mass="23094">MRSGLVPVRCGRQEGLYPQRPDLGRLPRRKLRRVSARVVIETERLRLRQHRVDDLDACAILGRDPVAVESIYKAPLSREDVWHRLQRFAGHWALLGYGLFVVEEKATGKVIGEVGLADFKRGLGEDFDGPPEFAWVMSSEVHGQGYASEAAKAALGWIEAQMAPPRVVCIIDPENTASLRVAEKLGFRAYGSAEYKGKTVTKLERLA</sequence>
<dbReference type="PANTHER" id="PTHR43792">
    <property type="entry name" value="GNAT FAMILY, PUTATIVE (AFU_ORTHOLOGUE AFUA_3G00765)-RELATED-RELATED"/>
    <property type="match status" value="1"/>
</dbReference>